<accession>A0ABP9K490</accession>
<gene>
    <name evidence="6" type="ORF">GCM10023318_21020</name>
</gene>
<evidence type="ECO:0000256" key="5">
    <source>
        <dbReference type="SAM" id="Phobius"/>
    </source>
</evidence>
<keyword evidence="3 5" id="KW-1133">Transmembrane helix</keyword>
<dbReference type="PANTHER" id="PTHR43847">
    <property type="entry name" value="BLL3993 PROTEIN"/>
    <property type="match status" value="1"/>
</dbReference>
<keyword evidence="2 5" id="KW-0812">Transmembrane</keyword>
<evidence type="ECO:0000313" key="7">
    <source>
        <dbReference type="Proteomes" id="UP001500603"/>
    </source>
</evidence>
<feature type="transmembrane region" description="Helical" evidence="5">
    <location>
        <begin position="128"/>
        <end position="161"/>
    </location>
</feature>
<feature type="transmembrane region" description="Helical" evidence="5">
    <location>
        <begin position="63"/>
        <end position="91"/>
    </location>
</feature>
<keyword evidence="4 5" id="KW-0472">Membrane</keyword>
<feature type="transmembrane region" description="Helical" evidence="5">
    <location>
        <begin position="35"/>
        <end position="51"/>
    </location>
</feature>
<evidence type="ECO:0000256" key="1">
    <source>
        <dbReference type="ARBA" id="ARBA00004141"/>
    </source>
</evidence>
<evidence type="ECO:0000256" key="4">
    <source>
        <dbReference type="ARBA" id="ARBA00023136"/>
    </source>
</evidence>
<dbReference type="Proteomes" id="UP001500603">
    <property type="component" value="Unassembled WGS sequence"/>
</dbReference>
<evidence type="ECO:0000256" key="3">
    <source>
        <dbReference type="ARBA" id="ARBA00022989"/>
    </source>
</evidence>
<sequence length="194" mass="20952">MNIALVGIWVWTAVEVVLRVRDRLRHRGSTARDGGTRPLIVVLVVIAVAGAELSDVFLPSSSVLLLLGAHAAWMAAGVAIMVVGLVVRLWAITVLGAAFRTTVEVDEDQVVVDNGPYRWVRHPSYTGALLIIVGFGIAEANLISVLLAVVLAVVLPVLAFALRIRVEERARVETMGAPYENYRARTKGLVPGVW</sequence>
<dbReference type="Gene3D" id="1.20.120.1630">
    <property type="match status" value="1"/>
</dbReference>
<dbReference type="PANTHER" id="PTHR43847:SF1">
    <property type="entry name" value="BLL3993 PROTEIN"/>
    <property type="match status" value="1"/>
</dbReference>
<evidence type="ECO:0008006" key="8">
    <source>
        <dbReference type="Google" id="ProtNLM"/>
    </source>
</evidence>
<evidence type="ECO:0000256" key="2">
    <source>
        <dbReference type="ARBA" id="ARBA00022692"/>
    </source>
</evidence>
<keyword evidence="7" id="KW-1185">Reference proteome</keyword>
<comment type="subcellular location">
    <subcellularLocation>
        <location evidence="1">Membrane</location>
        <topology evidence="1">Multi-pass membrane protein</topology>
    </subcellularLocation>
</comment>
<comment type="caution">
    <text evidence="6">The sequence shown here is derived from an EMBL/GenBank/DDBJ whole genome shotgun (WGS) entry which is preliminary data.</text>
</comment>
<dbReference type="InterPro" id="IPR007269">
    <property type="entry name" value="ICMT_MeTrfase"/>
</dbReference>
<protein>
    <recommendedName>
        <fullName evidence="8">Isoprenylcysteine carboxylmethyltransferase family protein</fullName>
    </recommendedName>
</protein>
<reference evidence="7" key="1">
    <citation type="journal article" date="2019" name="Int. J. Syst. Evol. Microbiol.">
        <title>The Global Catalogue of Microorganisms (GCM) 10K type strain sequencing project: providing services to taxonomists for standard genome sequencing and annotation.</title>
        <authorList>
            <consortium name="The Broad Institute Genomics Platform"/>
            <consortium name="The Broad Institute Genome Sequencing Center for Infectious Disease"/>
            <person name="Wu L."/>
            <person name="Ma J."/>
        </authorList>
    </citation>
    <scope>NUCLEOTIDE SEQUENCE [LARGE SCALE GENOMIC DNA]</scope>
    <source>
        <strain evidence="7">JCM 18298</strain>
    </source>
</reference>
<name>A0ABP9K490_9NOCA</name>
<organism evidence="6 7">
    <name type="scientific">Nocardia callitridis</name>
    <dbReference type="NCBI Taxonomy" id="648753"/>
    <lineage>
        <taxon>Bacteria</taxon>
        <taxon>Bacillati</taxon>
        <taxon>Actinomycetota</taxon>
        <taxon>Actinomycetes</taxon>
        <taxon>Mycobacteriales</taxon>
        <taxon>Nocardiaceae</taxon>
        <taxon>Nocardia</taxon>
    </lineage>
</organism>
<evidence type="ECO:0000313" key="6">
    <source>
        <dbReference type="EMBL" id="GAA5050613.1"/>
    </source>
</evidence>
<dbReference type="EMBL" id="BAABJM010000002">
    <property type="protein sequence ID" value="GAA5050613.1"/>
    <property type="molecule type" value="Genomic_DNA"/>
</dbReference>
<proteinExistence type="predicted"/>
<dbReference type="InterPro" id="IPR052527">
    <property type="entry name" value="Metal_cation-efflux_comp"/>
</dbReference>
<dbReference type="Pfam" id="PF04140">
    <property type="entry name" value="ICMT"/>
    <property type="match status" value="1"/>
</dbReference>